<dbReference type="EMBL" id="MASW01000006">
    <property type="protein sequence ID" value="PXY21300.1"/>
    <property type="molecule type" value="Genomic_DNA"/>
</dbReference>
<evidence type="ECO:0000259" key="2">
    <source>
        <dbReference type="Pfam" id="PF23771"/>
    </source>
</evidence>
<reference evidence="3 4" key="1">
    <citation type="submission" date="2016-07" db="EMBL/GenBank/DDBJ databases">
        <title>Draft genome sequence of Prauserella muralis DSM 45305, isolated from a mould-covered wall in an indoor environment.</title>
        <authorList>
            <person name="Ruckert C."/>
            <person name="Albersmeier A."/>
            <person name="Jiang C.-L."/>
            <person name="Jiang Y."/>
            <person name="Kalinowski J."/>
            <person name="Schneider O."/>
            <person name="Winkler A."/>
            <person name="Zotchev S.B."/>
        </authorList>
    </citation>
    <scope>NUCLEOTIDE SEQUENCE [LARGE SCALE GENOMIC DNA]</scope>
    <source>
        <strain evidence="3 4">DSM 45305</strain>
    </source>
</reference>
<evidence type="ECO:0000313" key="3">
    <source>
        <dbReference type="EMBL" id="PXY21300.1"/>
    </source>
</evidence>
<gene>
    <name evidence="3" type="ORF">BAY60_28060</name>
</gene>
<evidence type="ECO:0000313" key="4">
    <source>
        <dbReference type="Proteomes" id="UP000249915"/>
    </source>
</evidence>
<accession>A0A2V4AZD7</accession>
<dbReference type="Proteomes" id="UP000249915">
    <property type="component" value="Unassembled WGS sequence"/>
</dbReference>
<feature type="domain" description="DUF7168" evidence="2">
    <location>
        <begin position="256"/>
        <end position="357"/>
    </location>
</feature>
<proteinExistence type="predicted"/>
<feature type="domain" description="DUF2786" evidence="1">
    <location>
        <begin position="189"/>
        <end position="227"/>
    </location>
</feature>
<evidence type="ECO:0000259" key="1">
    <source>
        <dbReference type="Pfam" id="PF10979"/>
    </source>
</evidence>
<dbReference type="Pfam" id="PF23771">
    <property type="entry name" value="DUF7168"/>
    <property type="match status" value="1"/>
</dbReference>
<keyword evidence="4" id="KW-1185">Reference proteome</keyword>
<dbReference type="InterPro" id="IPR055592">
    <property type="entry name" value="DUF7168"/>
</dbReference>
<dbReference type="Pfam" id="PF10979">
    <property type="entry name" value="DUF2786"/>
    <property type="match status" value="1"/>
</dbReference>
<organism evidence="3 4">
    <name type="scientific">Prauserella muralis</name>
    <dbReference type="NCBI Taxonomy" id="588067"/>
    <lineage>
        <taxon>Bacteria</taxon>
        <taxon>Bacillati</taxon>
        <taxon>Actinomycetota</taxon>
        <taxon>Actinomycetes</taxon>
        <taxon>Pseudonocardiales</taxon>
        <taxon>Pseudonocardiaceae</taxon>
        <taxon>Prauserella</taxon>
    </lineage>
</organism>
<protein>
    <recommendedName>
        <fullName evidence="5">DUF2786 domain-containing protein</fullName>
    </recommendedName>
</protein>
<dbReference type="AlphaFoldDB" id="A0A2V4AZD7"/>
<evidence type="ECO:0008006" key="5">
    <source>
        <dbReference type="Google" id="ProtNLM"/>
    </source>
</evidence>
<dbReference type="InterPro" id="IPR024498">
    <property type="entry name" value="DUF2786"/>
</dbReference>
<dbReference type="RefSeq" id="WP_112284540.1">
    <property type="nucleotide sequence ID" value="NZ_MASW01000006.1"/>
</dbReference>
<name>A0A2V4AZD7_9PSEU</name>
<comment type="caution">
    <text evidence="3">The sequence shown here is derived from an EMBL/GenBank/DDBJ whole genome shotgun (WGS) entry which is preliminary data.</text>
</comment>
<sequence>MSTRGPNGTPAELLAGSLVAAARAHARGHRTAAAACAAELGRGRFAGRPRTVGVAAGIALGTLVGELWEAGWLPEDLWQAIRRRAGPEQVSLLVDTIAADTARHAVAAVPQRWLAQVRGLEAAVWWEHDRPHLPQWAHRAGVSLEHAVLVAIGLLSELVLLPSLPRILSPPGTGQPVPSATGAAGVDPKILARVRALLAKAESTSFPEEADALSAKAQELMNRHAFERALLDAGPHAGRPATSTRVWLDSPYVDAKSHLVAAIAKANRCRSVFYSGLGFVALVGEELDLEITELLATSLLVQATRAMVAEGGRGTRTAASRTRSFRRAFLVSYAVRIGERLTEAAEQAREPVADPRLLPVLAARSQAVEETFEAMFGHVVRKSTSVSNGEGWQAGRAAADRAELAVRRRELGMGAPVTDR</sequence>
<dbReference type="OrthoDB" id="3508128at2"/>